<evidence type="ECO:0000313" key="2">
    <source>
        <dbReference type="EMBL" id="GLI33632.1"/>
    </source>
</evidence>
<protein>
    <submittedName>
        <fullName evidence="2">Uncharacterized protein</fullName>
    </submittedName>
</protein>
<dbReference type="EMBL" id="BSDR01000001">
    <property type="protein sequence ID" value="GLI33632.1"/>
    <property type="molecule type" value="Genomic_DNA"/>
</dbReference>
<name>A0A9W6FRK6_9BACT</name>
<feature type="coiled-coil region" evidence="1">
    <location>
        <begin position="37"/>
        <end position="95"/>
    </location>
</feature>
<sequence>MFNKENKKLISRLVNLLERCFFSDGSPRKIKEGCPEVQDLRNQNDELNERIENLHTKYMQANLQPDRELSFKTEIGLLKEKLREARLKLALTEKKLKVLMPYQEMVQSLKLKNGSLVSKIEHQARLIRSLIENDSKQQKFLSTIEKLVEENRKLKTELRQKSQLLGQLQKYLPPTSLDVVQKLVEKNARLHAFIEEKDAQLEGMITPADCENDLMESFERLSEENIRLHKMKEAKQCLGDFIEKKGKGDPNQVIEALKMENQLLELTHNTREEEIEYFAAEPSLRPLIRAQIKKRNEYKQIFMENRIQDQFSRYQQDEKKCLQAQAREKTALIRENHDLKAELDTRERRWTDLLRRAESQCKALNNEKNQIWSKYQDALAVNHDLHWKLTEMRNEYDSLKRAVEKVFIPTLK</sequence>
<dbReference type="RefSeq" id="WP_281792740.1">
    <property type="nucleotide sequence ID" value="NZ_BSDR01000001.1"/>
</dbReference>
<keyword evidence="3" id="KW-1185">Reference proteome</keyword>
<reference evidence="2" key="1">
    <citation type="submission" date="2022-12" db="EMBL/GenBank/DDBJ databases">
        <title>Reference genome sequencing for broad-spectrum identification of bacterial and archaeal isolates by mass spectrometry.</title>
        <authorList>
            <person name="Sekiguchi Y."/>
            <person name="Tourlousse D.M."/>
        </authorList>
    </citation>
    <scope>NUCLEOTIDE SEQUENCE</scope>
    <source>
        <strain evidence="2">ASRB1</strain>
    </source>
</reference>
<evidence type="ECO:0000313" key="3">
    <source>
        <dbReference type="Proteomes" id="UP001144372"/>
    </source>
</evidence>
<keyword evidence="1" id="KW-0175">Coiled coil</keyword>
<gene>
    <name evidence="2" type="ORF">DAMNIGENAA_10650</name>
</gene>
<dbReference type="AlphaFoldDB" id="A0A9W6FRK6"/>
<feature type="coiled-coil region" evidence="1">
    <location>
        <begin position="322"/>
        <end position="367"/>
    </location>
</feature>
<comment type="caution">
    <text evidence="2">The sequence shown here is derived from an EMBL/GenBank/DDBJ whole genome shotgun (WGS) entry which is preliminary data.</text>
</comment>
<dbReference type="Proteomes" id="UP001144372">
    <property type="component" value="Unassembled WGS sequence"/>
</dbReference>
<proteinExistence type="predicted"/>
<feature type="coiled-coil region" evidence="1">
    <location>
        <begin position="137"/>
        <end position="164"/>
    </location>
</feature>
<accession>A0A9W6FRK6</accession>
<evidence type="ECO:0000256" key="1">
    <source>
        <dbReference type="SAM" id="Coils"/>
    </source>
</evidence>
<organism evidence="2 3">
    <name type="scientific">Desulforhabdus amnigena</name>
    <dbReference type="NCBI Taxonomy" id="40218"/>
    <lineage>
        <taxon>Bacteria</taxon>
        <taxon>Pseudomonadati</taxon>
        <taxon>Thermodesulfobacteriota</taxon>
        <taxon>Syntrophobacteria</taxon>
        <taxon>Syntrophobacterales</taxon>
        <taxon>Syntrophobacteraceae</taxon>
        <taxon>Desulforhabdus</taxon>
    </lineage>
</organism>